<keyword evidence="4" id="KW-1185">Reference proteome</keyword>
<dbReference type="OrthoDB" id="9804872at2"/>
<dbReference type="SMART" id="SM00460">
    <property type="entry name" value="TGc"/>
    <property type="match status" value="1"/>
</dbReference>
<proteinExistence type="predicted"/>
<keyword evidence="1" id="KW-0812">Transmembrane</keyword>
<feature type="transmembrane region" description="Helical" evidence="1">
    <location>
        <begin position="131"/>
        <end position="149"/>
    </location>
</feature>
<accession>A0A423PU28</accession>
<organism evidence="3 4">
    <name type="scientific">Salinisphaera japonica YTM-1</name>
    <dbReference type="NCBI Taxonomy" id="1209778"/>
    <lineage>
        <taxon>Bacteria</taxon>
        <taxon>Pseudomonadati</taxon>
        <taxon>Pseudomonadota</taxon>
        <taxon>Gammaproteobacteria</taxon>
        <taxon>Salinisphaerales</taxon>
        <taxon>Salinisphaeraceae</taxon>
        <taxon>Salinisphaera</taxon>
    </lineage>
</organism>
<dbReference type="InParanoid" id="A0A423PU28"/>
<feature type="transmembrane region" description="Helical" evidence="1">
    <location>
        <begin position="161"/>
        <end position="183"/>
    </location>
</feature>
<evidence type="ECO:0000259" key="2">
    <source>
        <dbReference type="SMART" id="SM00460"/>
    </source>
</evidence>
<dbReference type="PANTHER" id="PTHR42736">
    <property type="entry name" value="PROTEIN-GLUTAMINE GAMMA-GLUTAMYLTRANSFERASE"/>
    <property type="match status" value="1"/>
</dbReference>
<feature type="transmembrane region" description="Helical" evidence="1">
    <location>
        <begin position="548"/>
        <end position="571"/>
    </location>
</feature>
<feature type="transmembrane region" description="Helical" evidence="1">
    <location>
        <begin position="20"/>
        <end position="46"/>
    </location>
</feature>
<dbReference type="Proteomes" id="UP000285310">
    <property type="component" value="Unassembled WGS sequence"/>
</dbReference>
<dbReference type="InterPro" id="IPR025403">
    <property type="entry name" value="TgpA-like_C"/>
</dbReference>
<feature type="domain" description="Transglutaminase-like" evidence="2">
    <location>
        <begin position="404"/>
        <end position="475"/>
    </location>
</feature>
<evidence type="ECO:0000256" key="1">
    <source>
        <dbReference type="SAM" id="Phobius"/>
    </source>
</evidence>
<feature type="transmembrane region" description="Helical" evidence="1">
    <location>
        <begin position="66"/>
        <end position="96"/>
    </location>
</feature>
<reference evidence="3 4" key="1">
    <citation type="submission" date="2013-10" db="EMBL/GenBank/DDBJ databases">
        <title>Salinisphaera japonica YTM-1 Genome Sequencing.</title>
        <authorList>
            <person name="Lai Q."/>
            <person name="Li C."/>
            <person name="Shao Z."/>
        </authorList>
    </citation>
    <scope>NUCLEOTIDE SEQUENCE [LARGE SCALE GENOMIC DNA]</scope>
    <source>
        <strain evidence="3 4">YTM-1</strain>
    </source>
</reference>
<dbReference type="Pfam" id="PF13559">
    <property type="entry name" value="DUF4129"/>
    <property type="match status" value="1"/>
</dbReference>
<gene>
    <name evidence="3" type="ORF">SAJA_06900</name>
</gene>
<dbReference type="InterPro" id="IPR052901">
    <property type="entry name" value="Bact_TGase-like"/>
</dbReference>
<keyword evidence="1" id="KW-0472">Membrane</keyword>
<dbReference type="InterPro" id="IPR002931">
    <property type="entry name" value="Transglutaminase-like"/>
</dbReference>
<evidence type="ECO:0000313" key="4">
    <source>
        <dbReference type="Proteomes" id="UP000285310"/>
    </source>
</evidence>
<dbReference type="RefSeq" id="WP_123657904.1">
    <property type="nucleotide sequence ID" value="NZ_AYKG01000017.1"/>
</dbReference>
<dbReference type="Pfam" id="PF01841">
    <property type="entry name" value="Transglut_core"/>
    <property type="match status" value="1"/>
</dbReference>
<dbReference type="SUPFAM" id="SSF54001">
    <property type="entry name" value="Cysteine proteinases"/>
    <property type="match status" value="1"/>
</dbReference>
<keyword evidence="1" id="KW-1133">Transmembrane helix</keyword>
<evidence type="ECO:0000313" key="3">
    <source>
        <dbReference type="EMBL" id="ROO29115.1"/>
    </source>
</evidence>
<sequence length="660" mass="72414">MTAPLAGPASRKERLALVGLALFVSAGHIAHLPAWLSGLALLLFIWQGWAHWQGRPSPPGWLRGGATLGVFACVFFGIGQLTGQTAGVALLALMTTLKLSELQRQRDAEIVLLLCCFVLATEFLFSQSLAMALYLVVGLLAIITVFVYVHTLAGPGRLRHAIGEATTLTVLAIPLAGLCFVLFPRLPGPLWHLGGGEDSAAVTGLSDRMSPGAISQLARSQRVALRARFDGPAPPPRARYWRGPVLWDFADNTWYNRADGPDLASANVMAQGPTQSVTITLEARDQPWLIALDTPLSADRDYRLGAGATLIADTPINERIRYRTRSALQRRLDPDLSRAARARALALPPAGNPRTRALARRLAVDTDSHGALADRAMKWLAAHDFVYTLRPPETSPRNAVDDFLFRTRAGFCEHYAGAMVYLMRAAGVPARVVTGYLGAEPALYGDYWIVRDANAHAWAEIWQPGTGWVRVDPTRAVAPARIDHLPENGRDSVDAGGNTRANGPLTGLFYRGRMAWDGMNAAWNQWFLAYGPTLQKGLMQRLGLNSQGAGVVVLTLAGVGLLALASLFMLWRMRPARTHDPVLRAWHGVERRMARTGRPRARHEPASQWAARLAPTMPRNGPELIALAADYEALRYDPRTGAAERRNFQRKARRFRRRRL</sequence>
<dbReference type="Gene3D" id="3.10.620.30">
    <property type="match status" value="1"/>
</dbReference>
<protein>
    <submittedName>
        <fullName evidence="3">Transglutaminase</fullName>
    </submittedName>
</protein>
<dbReference type="AlphaFoldDB" id="A0A423PU28"/>
<name>A0A423PU28_9GAMM</name>
<dbReference type="InterPro" id="IPR021878">
    <property type="entry name" value="TgpA_N"/>
</dbReference>
<dbReference type="EMBL" id="AYKG01000017">
    <property type="protein sequence ID" value="ROO29115.1"/>
    <property type="molecule type" value="Genomic_DNA"/>
</dbReference>
<dbReference type="Pfam" id="PF11992">
    <property type="entry name" value="TgpA_N"/>
    <property type="match status" value="1"/>
</dbReference>
<dbReference type="PANTHER" id="PTHR42736:SF1">
    <property type="entry name" value="PROTEIN-GLUTAMINE GAMMA-GLUTAMYLTRANSFERASE"/>
    <property type="match status" value="1"/>
</dbReference>
<dbReference type="InterPro" id="IPR038765">
    <property type="entry name" value="Papain-like_cys_pep_sf"/>
</dbReference>
<comment type="caution">
    <text evidence="3">The sequence shown here is derived from an EMBL/GenBank/DDBJ whole genome shotgun (WGS) entry which is preliminary data.</text>
</comment>